<proteinExistence type="predicted"/>
<dbReference type="Gene3D" id="3.40.50.300">
    <property type="entry name" value="P-loop containing nucleotide triphosphate hydrolases"/>
    <property type="match status" value="4"/>
</dbReference>
<dbReference type="Proteomes" id="UP000530660">
    <property type="component" value="Unassembled WGS sequence"/>
</dbReference>
<reference evidence="6 7" key="1">
    <citation type="journal article" date="2020" name="J. Phycol.">
        <title>Comparative genome analysis reveals Cyanidiococcus gen. nov., a new extremophilic red algal genus sister to Cyanidioschyzon (Cyanidioschyzonaceae, Rhodophyta).</title>
        <authorList>
            <person name="Liu S.-L."/>
            <person name="Chiang Y.-R."/>
            <person name="Yoon H.S."/>
            <person name="Fu H.-Y."/>
        </authorList>
    </citation>
    <scope>NUCLEOTIDE SEQUENCE [LARGE SCALE GENOMIC DNA]</scope>
    <source>
        <strain evidence="6 7">THAL066</strain>
    </source>
</reference>
<feature type="domain" description="Helicase ATP-binding" evidence="5">
    <location>
        <begin position="27"/>
        <end position="456"/>
    </location>
</feature>
<dbReference type="GO" id="GO:0003678">
    <property type="term" value="F:DNA helicase activity"/>
    <property type="evidence" value="ECO:0007669"/>
    <property type="project" value="InterPro"/>
</dbReference>
<dbReference type="InterPro" id="IPR010614">
    <property type="entry name" value="RAD3-like_helicase_DEAD"/>
</dbReference>
<dbReference type="PANTHER" id="PTHR11472">
    <property type="entry name" value="DNA REPAIR DEAD HELICASE RAD3/XP-D SUBFAMILY MEMBER"/>
    <property type="match status" value="1"/>
</dbReference>
<dbReference type="EMBL" id="VWRR01000016">
    <property type="protein sequence ID" value="KAF6001007.1"/>
    <property type="molecule type" value="Genomic_DNA"/>
</dbReference>
<keyword evidence="3" id="KW-0067">ATP-binding</keyword>
<name>A0A7J7IEM5_9RHOD</name>
<evidence type="ECO:0000256" key="4">
    <source>
        <dbReference type="SAM" id="MobiDB-lite"/>
    </source>
</evidence>
<keyword evidence="7" id="KW-1185">Reference proteome</keyword>
<dbReference type="InterPro" id="IPR045028">
    <property type="entry name" value="DinG/Rad3-like"/>
</dbReference>
<comment type="caution">
    <text evidence="6">The sequence shown here is derived from an EMBL/GenBank/DDBJ whole genome shotgun (WGS) entry which is preliminary data.</text>
</comment>
<dbReference type="PANTHER" id="PTHR11472:SF47">
    <property type="entry name" value="FANCONI ANEMIA GROUP J PROTEIN"/>
    <property type="match status" value="1"/>
</dbReference>
<dbReference type="GO" id="GO:0006289">
    <property type="term" value="P:nucleotide-excision repair"/>
    <property type="evidence" value="ECO:0007669"/>
    <property type="project" value="TreeGrafter"/>
</dbReference>
<evidence type="ECO:0000313" key="6">
    <source>
        <dbReference type="EMBL" id="KAF6001007.1"/>
    </source>
</evidence>
<dbReference type="SMART" id="SM00488">
    <property type="entry name" value="DEXDc2"/>
    <property type="match status" value="1"/>
</dbReference>
<dbReference type="Pfam" id="PF06733">
    <property type="entry name" value="DEAD_2"/>
    <property type="match status" value="2"/>
</dbReference>
<dbReference type="InterPro" id="IPR014013">
    <property type="entry name" value="Helic_SF1/SF2_ATP-bd_DinG/Rad3"/>
</dbReference>
<dbReference type="SUPFAM" id="SSF52540">
    <property type="entry name" value="P-loop containing nucleoside triphosphate hydrolases"/>
    <property type="match status" value="1"/>
</dbReference>
<dbReference type="InterPro" id="IPR006554">
    <property type="entry name" value="Helicase-like_DEXD_c2"/>
</dbReference>
<dbReference type="PROSITE" id="PS51193">
    <property type="entry name" value="HELICASE_ATP_BIND_2"/>
    <property type="match status" value="1"/>
</dbReference>
<sequence length="800" mass="88803">MFDGDAQASQVAAEGPNKGKTLLIAGVVVRFPADLEPHKPQRTIMNQVIRSLQRTQNALIESPTGTGKSLALLCSSLAWLEAEKERARGNDEARNGTSESACMKIEEIRSGFKEDHHSSNFYVDDDDDDFTTRPAPRYRQPSINVTVQRSTGVFREPGSFSPAGERTICRLETSAAFDQASADDASKPTHTRIFFCSRTHGQLSQIVDEMRRTPYAGRMRATLLASREHYCIHADVQTLPKSMQTDACQRAIQQSLAEGGTAFARVAANALTDTPGQVSACYRHLYAPVRRTACLAPQPFQIEDIVQVGRRWHGCPYFAARFLVEGDVNPSTSSEPIESMGLVREGTPSADIVPPGEPATKSIRTASRLRAGIDPADIIFCPYSYLVDPIVRKRMGIDVTGAVVILDEAHNIEEACLEAASVDLTLSQVQRICQHLDEYLGSGEPEQCSILERSVSMGTRLSGEQLLRVWQHWLHAIVTWMKTLALELDDCTDAQATRRSSLSRRTGVQHLRGQAAVFWQDGAMLHEFETGLFGNWNFAHWEHSFSQLRGHVDRLRVKAQPTGHATASIQAADETRAGSCLSPSADSEQKPRAGIEIDPEYEPVASRHCMEVLHLLERFHVVLQFIYRGQYESEQRSNSDSALLYAADYRLVLRREASNESARSVEYRLGLWCMNPAVTFGYLREHARSIVLTSGTLSPMDSFRSELSTNFAYQAECDHIVDAAEQVQMCVVGSVPSGVQLEGSYRNSATWTYQDAVGEALHLCCAQVPDGVLCFLPSYRVLESMLQRWISTGAIERIPR</sequence>
<keyword evidence="1" id="KW-0547">Nucleotide-binding</keyword>
<evidence type="ECO:0000256" key="1">
    <source>
        <dbReference type="ARBA" id="ARBA00022741"/>
    </source>
</evidence>
<protein>
    <recommendedName>
        <fullName evidence="5">Helicase ATP-binding domain-containing protein</fullName>
    </recommendedName>
</protein>
<dbReference type="GO" id="GO:0005524">
    <property type="term" value="F:ATP binding"/>
    <property type="evidence" value="ECO:0007669"/>
    <property type="project" value="UniProtKB-KW"/>
</dbReference>
<accession>A0A7J7IEM5</accession>
<evidence type="ECO:0000313" key="7">
    <source>
        <dbReference type="Proteomes" id="UP000530660"/>
    </source>
</evidence>
<evidence type="ECO:0000256" key="3">
    <source>
        <dbReference type="ARBA" id="ARBA00022840"/>
    </source>
</evidence>
<dbReference type="OrthoDB" id="19182at2759"/>
<dbReference type="GO" id="GO:0005634">
    <property type="term" value="C:nucleus"/>
    <property type="evidence" value="ECO:0007669"/>
    <property type="project" value="TreeGrafter"/>
</dbReference>
<dbReference type="GO" id="GO:0003677">
    <property type="term" value="F:DNA binding"/>
    <property type="evidence" value="ECO:0007669"/>
    <property type="project" value="InterPro"/>
</dbReference>
<gene>
    <name evidence="6" type="ORF">F1559_001113</name>
</gene>
<organism evidence="6 7">
    <name type="scientific">Cyanidiococcus yangmingshanensis</name>
    <dbReference type="NCBI Taxonomy" id="2690220"/>
    <lineage>
        <taxon>Eukaryota</taxon>
        <taxon>Rhodophyta</taxon>
        <taxon>Bangiophyceae</taxon>
        <taxon>Cyanidiales</taxon>
        <taxon>Cyanidiaceae</taxon>
        <taxon>Cyanidiococcus</taxon>
    </lineage>
</organism>
<dbReference type="AlphaFoldDB" id="A0A7J7IEM5"/>
<dbReference type="GO" id="GO:1990918">
    <property type="term" value="P:double-strand break repair involved in meiotic recombination"/>
    <property type="evidence" value="ECO:0007669"/>
    <property type="project" value="TreeGrafter"/>
</dbReference>
<evidence type="ECO:0000256" key="2">
    <source>
        <dbReference type="ARBA" id="ARBA00022801"/>
    </source>
</evidence>
<feature type="region of interest" description="Disordered" evidence="4">
    <location>
        <begin position="565"/>
        <end position="596"/>
    </location>
</feature>
<keyword evidence="2" id="KW-0378">Hydrolase</keyword>
<evidence type="ECO:0000259" key="5">
    <source>
        <dbReference type="PROSITE" id="PS51193"/>
    </source>
</evidence>
<dbReference type="GO" id="GO:0016818">
    <property type="term" value="F:hydrolase activity, acting on acid anhydrides, in phosphorus-containing anhydrides"/>
    <property type="evidence" value="ECO:0007669"/>
    <property type="project" value="InterPro"/>
</dbReference>
<dbReference type="InterPro" id="IPR027417">
    <property type="entry name" value="P-loop_NTPase"/>
</dbReference>